<evidence type="ECO:0000313" key="2">
    <source>
        <dbReference type="EMBL" id="KHJ99446.1"/>
    </source>
</evidence>
<accession>A0A0B1TTH5</accession>
<feature type="region of interest" description="Disordered" evidence="1">
    <location>
        <begin position="36"/>
        <end position="62"/>
    </location>
</feature>
<reference evidence="2 3" key="1">
    <citation type="submission" date="2014-03" db="EMBL/GenBank/DDBJ databases">
        <title>Draft genome of the hookworm Oesophagostomum dentatum.</title>
        <authorList>
            <person name="Mitreva M."/>
        </authorList>
    </citation>
    <scope>NUCLEOTIDE SEQUENCE [LARGE SCALE GENOMIC DNA]</scope>
    <source>
        <strain evidence="2 3">OD-Hann</strain>
    </source>
</reference>
<sequence>MRITGYSPRNHVGRSRTRHGHLWRVRVHQHRRLNGFSCRETLGKSKRNEPGRERESERGISSAEDNITAEVCSFTVTFY</sequence>
<dbReference type="EMBL" id="KN549220">
    <property type="protein sequence ID" value="KHJ99446.1"/>
    <property type="molecule type" value="Genomic_DNA"/>
</dbReference>
<organism evidence="2 3">
    <name type="scientific">Oesophagostomum dentatum</name>
    <name type="common">Nodular worm</name>
    <dbReference type="NCBI Taxonomy" id="61180"/>
    <lineage>
        <taxon>Eukaryota</taxon>
        <taxon>Metazoa</taxon>
        <taxon>Ecdysozoa</taxon>
        <taxon>Nematoda</taxon>
        <taxon>Chromadorea</taxon>
        <taxon>Rhabditida</taxon>
        <taxon>Rhabditina</taxon>
        <taxon>Rhabditomorpha</taxon>
        <taxon>Strongyloidea</taxon>
        <taxon>Strongylidae</taxon>
        <taxon>Oesophagostomum</taxon>
    </lineage>
</organism>
<dbReference type="Proteomes" id="UP000053660">
    <property type="component" value="Unassembled WGS sequence"/>
</dbReference>
<name>A0A0B1TTH5_OESDE</name>
<feature type="compositionally biased region" description="Basic and acidic residues" evidence="1">
    <location>
        <begin position="41"/>
        <end position="58"/>
    </location>
</feature>
<evidence type="ECO:0000313" key="3">
    <source>
        <dbReference type="Proteomes" id="UP000053660"/>
    </source>
</evidence>
<proteinExistence type="predicted"/>
<keyword evidence="3" id="KW-1185">Reference proteome</keyword>
<gene>
    <name evidence="2" type="ORF">OESDEN_00555</name>
</gene>
<dbReference type="AlphaFoldDB" id="A0A0B1TTH5"/>
<evidence type="ECO:0000256" key="1">
    <source>
        <dbReference type="SAM" id="MobiDB-lite"/>
    </source>
</evidence>
<protein>
    <submittedName>
        <fullName evidence="2">Uncharacterized protein</fullName>
    </submittedName>
</protein>